<dbReference type="InterPro" id="IPR039447">
    <property type="entry name" value="UreH-like_TM_dom"/>
</dbReference>
<proteinExistence type="predicted"/>
<dbReference type="Proteomes" id="UP000215595">
    <property type="component" value="Unassembled WGS sequence"/>
</dbReference>
<keyword evidence="1" id="KW-0812">Transmembrane</keyword>
<dbReference type="Pfam" id="PF13386">
    <property type="entry name" value="DsbD_2"/>
    <property type="match status" value="1"/>
</dbReference>
<feature type="transmembrane region" description="Helical" evidence="1">
    <location>
        <begin position="201"/>
        <end position="218"/>
    </location>
</feature>
<feature type="transmembrane region" description="Helical" evidence="1">
    <location>
        <begin position="43"/>
        <end position="67"/>
    </location>
</feature>
<evidence type="ECO:0000313" key="4">
    <source>
        <dbReference type="Proteomes" id="UP000215595"/>
    </source>
</evidence>
<evidence type="ECO:0000256" key="1">
    <source>
        <dbReference type="SAM" id="Phobius"/>
    </source>
</evidence>
<dbReference type="PANTHER" id="PTHR31272:SF9">
    <property type="entry name" value="BLL1027 PROTEIN"/>
    <property type="match status" value="1"/>
</dbReference>
<evidence type="ECO:0000259" key="2">
    <source>
        <dbReference type="Pfam" id="PF13386"/>
    </source>
</evidence>
<protein>
    <submittedName>
        <fullName evidence="3">Cytochrome C biogenesis protein</fullName>
    </submittedName>
</protein>
<evidence type="ECO:0000313" key="3">
    <source>
        <dbReference type="EMBL" id="OYX34588.1"/>
    </source>
</evidence>
<feature type="transmembrane region" description="Helical" evidence="1">
    <location>
        <begin position="6"/>
        <end position="31"/>
    </location>
</feature>
<name>A0A258FRH4_9CAUL</name>
<comment type="caution">
    <text evidence="3">The sequence shown here is derived from an EMBL/GenBank/DDBJ whole genome shotgun (WGS) entry which is preliminary data.</text>
</comment>
<sequence length="241" mass="24665">MATDLNPLLAFIAGVLTILSPCVLPLVPIVLGGAQSEGRWGPVALGLGLAASFTIVGLFVATIGFSIGLDGDLFRKIGGGMLVVVGLFLLIPAAQARLSALGGPLSTWADGGMRKLDGRGPWGQLGLGALMGLVWAPCVGPTLGAASLLAAQGQDLGRVALTMLIFGIGAATPLVAIGLMSRQALARLRGRMLAAGSIGKYLLGGFMVLIGVLILIGVEKSIESWLVQASPLWLTQLTTRF</sequence>
<feature type="domain" description="Urease accessory protein UreH-like transmembrane" evidence="2">
    <location>
        <begin position="10"/>
        <end position="211"/>
    </location>
</feature>
<dbReference type="EMBL" id="NCEB01000008">
    <property type="protein sequence ID" value="OYX34588.1"/>
    <property type="molecule type" value="Genomic_DNA"/>
</dbReference>
<gene>
    <name evidence="3" type="ORF">B7Z01_05340</name>
</gene>
<accession>A0A258FRH4</accession>
<organism evidence="3 4">
    <name type="scientific">Brevundimonas subvibrioides</name>
    <dbReference type="NCBI Taxonomy" id="74313"/>
    <lineage>
        <taxon>Bacteria</taxon>
        <taxon>Pseudomonadati</taxon>
        <taxon>Pseudomonadota</taxon>
        <taxon>Alphaproteobacteria</taxon>
        <taxon>Caulobacterales</taxon>
        <taxon>Caulobacteraceae</taxon>
        <taxon>Brevundimonas</taxon>
    </lineage>
</organism>
<keyword evidence="1" id="KW-1133">Transmembrane helix</keyword>
<feature type="transmembrane region" description="Helical" evidence="1">
    <location>
        <begin position="73"/>
        <end position="91"/>
    </location>
</feature>
<feature type="transmembrane region" description="Helical" evidence="1">
    <location>
        <begin position="156"/>
        <end position="180"/>
    </location>
</feature>
<dbReference type="InterPro" id="IPR051790">
    <property type="entry name" value="Cytochrome_c-biogenesis_DsbD"/>
</dbReference>
<feature type="transmembrane region" description="Helical" evidence="1">
    <location>
        <begin position="125"/>
        <end position="150"/>
    </location>
</feature>
<dbReference type="AlphaFoldDB" id="A0A258FRH4"/>
<dbReference type="PANTHER" id="PTHR31272">
    <property type="entry name" value="CYTOCHROME C-TYPE BIOGENESIS PROTEIN HI_1454-RELATED"/>
    <property type="match status" value="1"/>
</dbReference>
<reference evidence="3 4" key="1">
    <citation type="submission" date="2017-03" db="EMBL/GenBank/DDBJ databases">
        <title>Lifting the veil on microbial sulfur biogeochemistry in mining wastewaters.</title>
        <authorList>
            <person name="Kantor R.S."/>
            <person name="Colenbrander Nelson T."/>
            <person name="Marshall S."/>
            <person name="Bennett D."/>
            <person name="Apte S."/>
            <person name="Camacho D."/>
            <person name="Thomas B.C."/>
            <person name="Warren L.A."/>
            <person name="Banfield J.F."/>
        </authorList>
    </citation>
    <scope>NUCLEOTIDE SEQUENCE [LARGE SCALE GENOMIC DNA]</scope>
    <source>
        <strain evidence="3">32-69-9</strain>
    </source>
</reference>
<keyword evidence="1" id="KW-0472">Membrane</keyword>